<dbReference type="RefSeq" id="WP_120272832.1">
    <property type="nucleotide sequence ID" value="NZ_RAPN01000001.1"/>
</dbReference>
<dbReference type="GO" id="GO:0016757">
    <property type="term" value="F:glycosyltransferase activity"/>
    <property type="evidence" value="ECO:0007669"/>
    <property type="project" value="UniProtKB-KW"/>
</dbReference>
<evidence type="ECO:0000313" key="6">
    <source>
        <dbReference type="Proteomes" id="UP000283387"/>
    </source>
</evidence>
<dbReference type="AlphaFoldDB" id="A0A419W7S9"/>
<dbReference type="PANTHER" id="PTHR43630:SF1">
    <property type="entry name" value="POLY-BETA-1,6-N-ACETYL-D-GLUCOSAMINE SYNTHASE"/>
    <property type="match status" value="1"/>
</dbReference>
<organism evidence="5 6">
    <name type="scientific">Mangrovibacterium diazotrophicum</name>
    <dbReference type="NCBI Taxonomy" id="1261403"/>
    <lineage>
        <taxon>Bacteria</taxon>
        <taxon>Pseudomonadati</taxon>
        <taxon>Bacteroidota</taxon>
        <taxon>Bacteroidia</taxon>
        <taxon>Marinilabiliales</taxon>
        <taxon>Prolixibacteraceae</taxon>
        <taxon>Mangrovibacterium</taxon>
    </lineage>
</organism>
<name>A0A419W7S9_9BACT</name>
<protein>
    <submittedName>
        <fullName evidence="5">Cellulose synthase/poly-beta-1,6-N-acetylglucosamine synthase-like glycosyltransferase</fullName>
    </submittedName>
</protein>
<evidence type="ECO:0000313" key="5">
    <source>
        <dbReference type="EMBL" id="RKD91541.1"/>
    </source>
</evidence>
<evidence type="ECO:0000256" key="4">
    <source>
        <dbReference type="SAM" id="Phobius"/>
    </source>
</evidence>
<feature type="transmembrane region" description="Helical" evidence="4">
    <location>
        <begin position="390"/>
        <end position="418"/>
    </location>
</feature>
<evidence type="ECO:0000256" key="3">
    <source>
        <dbReference type="ARBA" id="ARBA00022679"/>
    </source>
</evidence>
<dbReference type="Gene3D" id="3.90.550.10">
    <property type="entry name" value="Spore Coat Polysaccharide Biosynthesis Protein SpsA, Chain A"/>
    <property type="match status" value="1"/>
</dbReference>
<keyword evidence="4" id="KW-1133">Transmembrane helix</keyword>
<dbReference type="EMBL" id="RAPN01000001">
    <property type="protein sequence ID" value="RKD91541.1"/>
    <property type="molecule type" value="Genomic_DNA"/>
</dbReference>
<feature type="transmembrane region" description="Helical" evidence="4">
    <location>
        <begin position="16"/>
        <end position="38"/>
    </location>
</feature>
<keyword evidence="3 5" id="KW-0808">Transferase</keyword>
<dbReference type="OrthoDB" id="9766299at2"/>
<accession>A0A419W7S9</accession>
<comment type="similarity">
    <text evidence="1">Belongs to the glycosyltransferase 2 family.</text>
</comment>
<dbReference type="Proteomes" id="UP000283387">
    <property type="component" value="Unassembled WGS sequence"/>
</dbReference>
<sequence>MDIIAKIISFWVESFIFYYTVAIFLLYFVLAVISAFVLRRYFLNSKIADHNEVLSSPFAPSISILAPAFNESLNIVENIRALLALHYTNFEVVVINDGSKDDTLQRAIEAFDLEKVSYVVNERIFCSEIRGVYKSRKRALNNLTVVDKVNGGKADALNAGLNIASGKYFIAIDADSIIDPYALQKMVKPFMEESDKQVIATGGVIRIANSCEIVDGHLVNIKLPDKILPLFQVLEYNRAFLLGRLAWSRLNGLLIISGALGLFDKEIVIACGGYHRYTVGEDMELVVRMRRYMADNNKPYRVEYLPDPLCWTEAPGNLNILIRQRNRWTRGTIETLFSHWNIFLNPKYGMMGLVSHPFWVMFEWLAPIVELFGVVYFITIALLGFANWPYFFVTLFFVYFFSISFTSYAILYDHIAFYRYKSWSMLFKQLGAALVEPLFYHPLVLFAAIRGNFDYFVLRKRSWGNMSRVGLANGGKKKKPVKAAVTEVKVG</sequence>
<gene>
    <name evidence="5" type="ORF">BC643_1897</name>
</gene>
<dbReference type="Pfam" id="PF13641">
    <property type="entry name" value="Glyco_tranf_2_3"/>
    <property type="match status" value="1"/>
</dbReference>
<evidence type="ECO:0000256" key="1">
    <source>
        <dbReference type="ARBA" id="ARBA00006739"/>
    </source>
</evidence>
<feature type="transmembrane region" description="Helical" evidence="4">
    <location>
        <begin position="364"/>
        <end position="383"/>
    </location>
</feature>
<keyword evidence="2" id="KW-0328">Glycosyltransferase</keyword>
<proteinExistence type="inferred from homology"/>
<dbReference type="CDD" id="cd06423">
    <property type="entry name" value="CESA_like"/>
    <property type="match status" value="1"/>
</dbReference>
<dbReference type="InterPro" id="IPR029044">
    <property type="entry name" value="Nucleotide-diphossugar_trans"/>
</dbReference>
<reference evidence="5 6" key="1">
    <citation type="submission" date="2018-09" db="EMBL/GenBank/DDBJ databases">
        <title>Genomic Encyclopedia of Archaeal and Bacterial Type Strains, Phase II (KMG-II): from individual species to whole genera.</title>
        <authorList>
            <person name="Goeker M."/>
        </authorList>
    </citation>
    <scope>NUCLEOTIDE SEQUENCE [LARGE SCALE GENOMIC DNA]</scope>
    <source>
        <strain evidence="5 6">DSM 27148</strain>
    </source>
</reference>
<keyword evidence="4" id="KW-0812">Transmembrane</keyword>
<keyword evidence="6" id="KW-1185">Reference proteome</keyword>
<comment type="caution">
    <text evidence="5">The sequence shown here is derived from an EMBL/GenBank/DDBJ whole genome shotgun (WGS) entry which is preliminary data.</text>
</comment>
<dbReference type="SUPFAM" id="SSF53448">
    <property type="entry name" value="Nucleotide-diphospho-sugar transferases"/>
    <property type="match status" value="1"/>
</dbReference>
<evidence type="ECO:0000256" key="2">
    <source>
        <dbReference type="ARBA" id="ARBA00022676"/>
    </source>
</evidence>
<keyword evidence="4" id="KW-0472">Membrane</keyword>
<dbReference type="PANTHER" id="PTHR43630">
    <property type="entry name" value="POLY-BETA-1,6-N-ACETYL-D-GLUCOSAMINE SYNTHASE"/>
    <property type="match status" value="1"/>
</dbReference>